<dbReference type="Gene3D" id="3.40.50.300">
    <property type="entry name" value="P-loop containing nucleotide triphosphate hydrolases"/>
    <property type="match status" value="1"/>
</dbReference>
<dbReference type="Proteomes" id="UP001497516">
    <property type="component" value="Chromosome 3"/>
</dbReference>
<feature type="domain" description="TIR" evidence="5">
    <location>
        <begin position="61"/>
        <end position="227"/>
    </location>
</feature>
<dbReference type="Gene3D" id="3.80.10.10">
    <property type="entry name" value="Ribonuclease Inhibitor"/>
    <property type="match status" value="3"/>
</dbReference>
<dbReference type="InterPro" id="IPR000157">
    <property type="entry name" value="TIR_dom"/>
</dbReference>
<name>A0AAV2DR51_9ROSI</name>
<dbReference type="InterPro" id="IPR032675">
    <property type="entry name" value="LRR_dom_sf"/>
</dbReference>
<feature type="region of interest" description="Disordered" evidence="4">
    <location>
        <begin position="1141"/>
        <end position="1162"/>
    </location>
</feature>
<evidence type="ECO:0000313" key="7">
    <source>
        <dbReference type="Proteomes" id="UP001497516"/>
    </source>
</evidence>
<accession>A0AAV2DR51</accession>
<dbReference type="GO" id="GO:0006952">
    <property type="term" value="P:defense response"/>
    <property type="evidence" value="ECO:0007669"/>
    <property type="project" value="InterPro"/>
</dbReference>
<evidence type="ECO:0000313" key="6">
    <source>
        <dbReference type="EMBL" id="CAL1376066.1"/>
    </source>
</evidence>
<dbReference type="Gene3D" id="1.10.8.430">
    <property type="entry name" value="Helical domain of apoptotic protease-activating factors"/>
    <property type="match status" value="1"/>
</dbReference>
<feature type="compositionally biased region" description="Polar residues" evidence="4">
    <location>
        <begin position="1147"/>
        <end position="1162"/>
    </location>
</feature>
<dbReference type="GO" id="GO:0043531">
    <property type="term" value="F:ADP binding"/>
    <property type="evidence" value="ECO:0007669"/>
    <property type="project" value="InterPro"/>
</dbReference>
<sequence length="1162" mass="131821">MECCFCGIRACAKVILAPIRIPYKLCCGSKSNTSPQHPHDPSPISKQPSISSLAKSSLPLGNYEVFLNFRGPDTRHQFTVFLFNTLDSVKIRTFMDDNDLYQGEEIGPSLVKSIEQSKIYVVILSEKYAESKWCLRELAKIVECRERDKRHIILPIFYLVDPFEVKHQAGPYEKAFQQHERNCAPEIVQSWRKALELVGHLSGWHVQRTDQHKDTLDGVSKTILSLIRRNDNLLDTSDLVGIDEHVKAITEKLSLESPDLTMVGIHGFGGIGKTTIARTVYHKLGDEFERQCFLQNIREKQEVDKDAAIELQKTLISSVMMRKDFTVSINSVEEGRKLIQDRVTPFIILIVLDDVDEKFDFKKVLGDVKNFARGSRFIITSRNIKVLSSFNENKCKLYEVGPLNRQLSLQLFCKHAFGEDGPQSGFETLAKKIVKKINGVPLVLEVIGSSLLKEEKSFWEGTLAQIEKIPPKEIIQTLRISYEQLDYEAQQMFLDIACLYIGENKDLASYMWSDIGFYPETRITLLIHRSLIKIGDDNKFQVHDQLRDMGRAIVREESFEHPWMRSRVWNKKEAVELLQYKKGSSNVKALNLEDEYETGKLTCEYFQNLSELRYFEAHGVAFEGDFNEILPNIRSLCLREHKNEGCYPTNFQMRNLVTLDLEDSGDLKSDWGGWTQLKTAKKLKFLNLSGCSSLTRLPDLPQSGSLEGLNLSEVSNLDPDVELNVGGLWNLKQLYLNDVKLKRISGGTIGTMKKLQVLDVSDLECENLEEVLADIVELSFLETLTTIRPLTDELQDIDDLTPSDIEEILKITKPEDESDRKEAVPLGQLPTSLKRLRTSSPVVNLSELLKLKVLTVQDCYDPKLHIPSVEDSWWKKSKLKHITLINTNIDIASSSSSPLPRLPSSLEFLIIWDCLESKWLPTLENLENLIELGIIECSHLQEIQGLETLLQFNKLKSLQIASCPLLTSTFRRGGRFVNSSLQELCLRNCGGSIPRLSNFPSLKELEIGKIIDEASEQEMESRLEEIAGLGELQDLKLYELNLVERLPSLSKLQNLSLVAIIDMPRLREIQGLADLKWLERLVLAGCTALERLKLPAANLKLLQELDIRGCQKLPSGDLDALRASYPPGNHVKIKWPDEDYEAGEGLPSSSRLFNSEDSSAST</sequence>
<evidence type="ECO:0000256" key="4">
    <source>
        <dbReference type="SAM" id="MobiDB-lite"/>
    </source>
</evidence>
<keyword evidence="3" id="KW-0520">NAD</keyword>
<dbReference type="Pfam" id="PF00931">
    <property type="entry name" value="NB-ARC"/>
    <property type="match status" value="1"/>
</dbReference>
<dbReference type="AlphaFoldDB" id="A0AAV2DR51"/>
<dbReference type="PROSITE" id="PS50104">
    <property type="entry name" value="TIR"/>
    <property type="match status" value="1"/>
</dbReference>
<keyword evidence="2" id="KW-0677">Repeat</keyword>
<dbReference type="GO" id="GO:0007165">
    <property type="term" value="P:signal transduction"/>
    <property type="evidence" value="ECO:0007669"/>
    <property type="project" value="InterPro"/>
</dbReference>
<evidence type="ECO:0000259" key="5">
    <source>
        <dbReference type="PROSITE" id="PS50104"/>
    </source>
</evidence>
<dbReference type="EMBL" id="OZ034816">
    <property type="protein sequence ID" value="CAL1376066.1"/>
    <property type="molecule type" value="Genomic_DNA"/>
</dbReference>
<dbReference type="PRINTS" id="PR00364">
    <property type="entry name" value="DISEASERSIST"/>
</dbReference>
<dbReference type="InterPro" id="IPR035897">
    <property type="entry name" value="Toll_tir_struct_dom_sf"/>
</dbReference>
<evidence type="ECO:0000256" key="3">
    <source>
        <dbReference type="ARBA" id="ARBA00023027"/>
    </source>
</evidence>
<dbReference type="InterPro" id="IPR058192">
    <property type="entry name" value="WHD_ROQ1-like"/>
</dbReference>
<organism evidence="6 7">
    <name type="scientific">Linum trigynum</name>
    <dbReference type="NCBI Taxonomy" id="586398"/>
    <lineage>
        <taxon>Eukaryota</taxon>
        <taxon>Viridiplantae</taxon>
        <taxon>Streptophyta</taxon>
        <taxon>Embryophyta</taxon>
        <taxon>Tracheophyta</taxon>
        <taxon>Spermatophyta</taxon>
        <taxon>Magnoliopsida</taxon>
        <taxon>eudicotyledons</taxon>
        <taxon>Gunneridae</taxon>
        <taxon>Pentapetalae</taxon>
        <taxon>rosids</taxon>
        <taxon>fabids</taxon>
        <taxon>Malpighiales</taxon>
        <taxon>Linaceae</taxon>
        <taxon>Linum</taxon>
    </lineage>
</organism>
<dbReference type="InterPro" id="IPR002182">
    <property type="entry name" value="NB-ARC"/>
</dbReference>
<protein>
    <recommendedName>
        <fullName evidence="5">TIR domain-containing protein</fullName>
    </recommendedName>
</protein>
<dbReference type="Gene3D" id="3.40.50.10140">
    <property type="entry name" value="Toll/interleukin-1 receptor homology (TIR) domain"/>
    <property type="match status" value="1"/>
</dbReference>
<dbReference type="SUPFAM" id="SSF52200">
    <property type="entry name" value="Toll/Interleukin receptor TIR domain"/>
    <property type="match status" value="1"/>
</dbReference>
<dbReference type="SUPFAM" id="SSF52540">
    <property type="entry name" value="P-loop containing nucleoside triphosphate hydrolases"/>
    <property type="match status" value="1"/>
</dbReference>
<gene>
    <name evidence="6" type="ORF">LTRI10_LOCUS17821</name>
</gene>
<evidence type="ECO:0000256" key="1">
    <source>
        <dbReference type="ARBA" id="ARBA00022614"/>
    </source>
</evidence>
<dbReference type="PANTHER" id="PTHR11017:SF570">
    <property type="entry name" value="DISEASE RESISTANCE PROTEIN (TIR-NBS CLASS)-RELATED"/>
    <property type="match status" value="1"/>
</dbReference>
<dbReference type="Pfam" id="PF01582">
    <property type="entry name" value="TIR"/>
    <property type="match status" value="1"/>
</dbReference>
<dbReference type="InterPro" id="IPR027417">
    <property type="entry name" value="P-loop_NTPase"/>
</dbReference>
<keyword evidence="7" id="KW-1185">Reference proteome</keyword>
<dbReference type="InterPro" id="IPR044974">
    <property type="entry name" value="Disease_R_plants"/>
</dbReference>
<dbReference type="InterPro" id="IPR042197">
    <property type="entry name" value="Apaf_helical"/>
</dbReference>
<proteinExistence type="predicted"/>
<dbReference type="Pfam" id="PF23282">
    <property type="entry name" value="WHD_ROQ1"/>
    <property type="match status" value="1"/>
</dbReference>
<dbReference type="SMART" id="SM00255">
    <property type="entry name" value="TIR"/>
    <property type="match status" value="1"/>
</dbReference>
<dbReference type="FunFam" id="3.40.50.10140:FF:000007">
    <property type="entry name" value="Disease resistance protein (TIR-NBS-LRR class)"/>
    <property type="match status" value="1"/>
</dbReference>
<keyword evidence="1" id="KW-0433">Leucine-rich repeat</keyword>
<dbReference type="SUPFAM" id="SSF52058">
    <property type="entry name" value="L domain-like"/>
    <property type="match status" value="1"/>
</dbReference>
<reference evidence="6 7" key="1">
    <citation type="submission" date="2024-04" db="EMBL/GenBank/DDBJ databases">
        <authorList>
            <person name="Fracassetti M."/>
        </authorList>
    </citation>
    <scope>NUCLEOTIDE SEQUENCE [LARGE SCALE GENOMIC DNA]</scope>
</reference>
<dbReference type="PANTHER" id="PTHR11017">
    <property type="entry name" value="LEUCINE-RICH REPEAT-CONTAINING PROTEIN"/>
    <property type="match status" value="1"/>
</dbReference>
<evidence type="ECO:0000256" key="2">
    <source>
        <dbReference type="ARBA" id="ARBA00022737"/>
    </source>
</evidence>